<evidence type="ECO:0000313" key="3">
    <source>
        <dbReference type="EMBL" id="QDT13124.1"/>
    </source>
</evidence>
<evidence type="ECO:0000256" key="2">
    <source>
        <dbReference type="SAM" id="Phobius"/>
    </source>
</evidence>
<evidence type="ECO:0008006" key="5">
    <source>
        <dbReference type="Google" id="ProtNLM"/>
    </source>
</evidence>
<accession>A0A517P169</accession>
<feature type="region of interest" description="Disordered" evidence="1">
    <location>
        <begin position="1"/>
        <end position="57"/>
    </location>
</feature>
<dbReference type="OrthoDB" id="283139at2"/>
<sequence length="264" mass="28776">MSRRKKSPKKNSGPVPDLAQTDLSSDSLRQKPSQEISKQGSDGRQGTENGERCSTENFPPLSIRRLLSIFVLFHLVAVAVSMTAVGASSQTQAWLNGVLQPYTMPTHFRTQGERVYLASGEAIENPHQLQVLYVSDATKDDAIGSLDASLAWEVMPSQGIPGLAVDDRYARWISTMVTLIDSGSPSLIAELLLPIIRSDDSILAVRIVRLPTQLSLVTDAEPDPVYVAAVARSSDSVSLVRIDELRLRTMSRDEGWEAEGGSDE</sequence>
<name>A0A517P169_9BACT</name>
<gene>
    <name evidence="3" type="ORF">K239x_51400</name>
</gene>
<dbReference type="Proteomes" id="UP000319817">
    <property type="component" value="Chromosome"/>
</dbReference>
<organism evidence="3 4">
    <name type="scientific">Stieleria marina</name>
    <dbReference type="NCBI Taxonomy" id="1930275"/>
    <lineage>
        <taxon>Bacteria</taxon>
        <taxon>Pseudomonadati</taxon>
        <taxon>Planctomycetota</taxon>
        <taxon>Planctomycetia</taxon>
        <taxon>Pirellulales</taxon>
        <taxon>Pirellulaceae</taxon>
        <taxon>Stieleria</taxon>
    </lineage>
</organism>
<protein>
    <recommendedName>
        <fullName evidence="5">Transmembrane protein</fullName>
    </recommendedName>
</protein>
<keyword evidence="2" id="KW-0472">Membrane</keyword>
<proteinExistence type="predicted"/>
<keyword evidence="4" id="KW-1185">Reference proteome</keyword>
<dbReference type="RefSeq" id="WP_145420913.1">
    <property type="nucleotide sequence ID" value="NZ_CP036526.1"/>
</dbReference>
<evidence type="ECO:0000256" key="1">
    <source>
        <dbReference type="SAM" id="MobiDB-lite"/>
    </source>
</evidence>
<keyword evidence="2" id="KW-0812">Transmembrane</keyword>
<reference evidence="3 4" key="1">
    <citation type="submission" date="2019-02" db="EMBL/GenBank/DDBJ databases">
        <title>Deep-cultivation of Planctomycetes and their phenomic and genomic characterization uncovers novel biology.</title>
        <authorList>
            <person name="Wiegand S."/>
            <person name="Jogler M."/>
            <person name="Boedeker C."/>
            <person name="Pinto D."/>
            <person name="Vollmers J."/>
            <person name="Rivas-Marin E."/>
            <person name="Kohn T."/>
            <person name="Peeters S.H."/>
            <person name="Heuer A."/>
            <person name="Rast P."/>
            <person name="Oberbeckmann S."/>
            <person name="Bunk B."/>
            <person name="Jeske O."/>
            <person name="Meyerdierks A."/>
            <person name="Storesund J.E."/>
            <person name="Kallscheuer N."/>
            <person name="Luecker S."/>
            <person name="Lage O.M."/>
            <person name="Pohl T."/>
            <person name="Merkel B.J."/>
            <person name="Hornburger P."/>
            <person name="Mueller R.-W."/>
            <person name="Bruemmer F."/>
            <person name="Labrenz M."/>
            <person name="Spormann A.M."/>
            <person name="Op den Camp H."/>
            <person name="Overmann J."/>
            <person name="Amann R."/>
            <person name="Jetten M.S.M."/>
            <person name="Mascher T."/>
            <person name="Medema M.H."/>
            <person name="Devos D.P."/>
            <person name="Kaster A.-K."/>
            <person name="Ovreas L."/>
            <person name="Rohde M."/>
            <person name="Galperin M.Y."/>
            <person name="Jogler C."/>
        </authorList>
    </citation>
    <scope>NUCLEOTIDE SEQUENCE [LARGE SCALE GENOMIC DNA]</scope>
    <source>
        <strain evidence="3 4">K23_9</strain>
    </source>
</reference>
<evidence type="ECO:0000313" key="4">
    <source>
        <dbReference type="Proteomes" id="UP000319817"/>
    </source>
</evidence>
<keyword evidence="2" id="KW-1133">Transmembrane helix</keyword>
<feature type="compositionally biased region" description="Polar residues" evidence="1">
    <location>
        <begin position="21"/>
        <end position="48"/>
    </location>
</feature>
<feature type="transmembrane region" description="Helical" evidence="2">
    <location>
        <begin position="66"/>
        <end position="87"/>
    </location>
</feature>
<dbReference type="AlphaFoldDB" id="A0A517P169"/>
<dbReference type="EMBL" id="CP036526">
    <property type="protein sequence ID" value="QDT13124.1"/>
    <property type="molecule type" value="Genomic_DNA"/>
</dbReference>